<dbReference type="GO" id="GO:0033353">
    <property type="term" value="P:S-adenosylmethionine cycle"/>
    <property type="evidence" value="ECO:0007669"/>
    <property type="project" value="TreeGrafter"/>
</dbReference>
<proteinExistence type="inferred from homology"/>
<dbReference type="STRING" id="796604.A0A2X0MF61"/>
<dbReference type="PANTHER" id="PTHR23420">
    <property type="entry name" value="ADENOSYLHOMOCYSTEINASE"/>
    <property type="match status" value="1"/>
</dbReference>
<dbReference type="GO" id="GO:0005829">
    <property type="term" value="C:cytosol"/>
    <property type="evidence" value="ECO:0007669"/>
    <property type="project" value="TreeGrafter"/>
</dbReference>
<gene>
    <name evidence="3" type="primary">BQ5605_C005g03549</name>
    <name evidence="3" type="ORF">BQ5605_C005G03549</name>
</gene>
<comment type="similarity">
    <text evidence="1">Belongs to the adenosylhomocysteinase family.</text>
</comment>
<dbReference type="InterPro" id="IPR015878">
    <property type="entry name" value="Ado_hCys_hydrolase_NAD-bd"/>
</dbReference>
<organism evidence="3 4">
    <name type="scientific">Microbotryum silenes-dioicae</name>
    <dbReference type="NCBI Taxonomy" id="796604"/>
    <lineage>
        <taxon>Eukaryota</taxon>
        <taxon>Fungi</taxon>
        <taxon>Dikarya</taxon>
        <taxon>Basidiomycota</taxon>
        <taxon>Pucciniomycotina</taxon>
        <taxon>Microbotryomycetes</taxon>
        <taxon>Microbotryales</taxon>
        <taxon>Microbotryaceae</taxon>
        <taxon>Microbotryum</taxon>
    </lineage>
</organism>
<protein>
    <submittedName>
        <fullName evidence="3">BQ5605_C005g03549 protein</fullName>
    </submittedName>
</protein>
<evidence type="ECO:0000256" key="1">
    <source>
        <dbReference type="ARBA" id="ARBA00007122"/>
    </source>
</evidence>
<dbReference type="EMBL" id="FQNC01000047">
    <property type="protein sequence ID" value="SGY77069.1"/>
    <property type="molecule type" value="Genomic_DNA"/>
</dbReference>
<dbReference type="SUPFAM" id="SSF51735">
    <property type="entry name" value="NAD(P)-binding Rossmann-fold domains"/>
    <property type="match status" value="1"/>
</dbReference>
<evidence type="ECO:0000259" key="2">
    <source>
        <dbReference type="Pfam" id="PF00670"/>
    </source>
</evidence>
<dbReference type="AlphaFoldDB" id="A0A2X0MF61"/>
<dbReference type="Gene3D" id="3.40.50.720">
    <property type="entry name" value="NAD(P)-binding Rossmann-like Domain"/>
    <property type="match status" value="1"/>
</dbReference>
<feature type="domain" description="S-adenosyl-L-homocysteine hydrolase NAD binding" evidence="2">
    <location>
        <begin position="17"/>
        <end position="64"/>
    </location>
</feature>
<dbReference type="Proteomes" id="UP000249464">
    <property type="component" value="Unassembled WGS sequence"/>
</dbReference>
<evidence type="ECO:0000313" key="4">
    <source>
        <dbReference type="Proteomes" id="UP000249464"/>
    </source>
</evidence>
<evidence type="ECO:0000313" key="3">
    <source>
        <dbReference type="EMBL" id="SGY77069.1"/>
    </source>
</evidence>
<name>A0A2X0MF61_9BASI</name>
<dbReference type="InterPro" id="IPR036291">
    <property type="entry name" value="NAD(P)-bd_dom_sf"/>
</dbReference>
<accession>A0A2X0MF61</accession>
<keyword evidence="4" id="KW-1185">Reference proteome</keyword>
<sequence length="85" mass="9396">MTVPPANSSRAKMGMKGIDDARLKKNATDESKVKSQVDRYTMPSGRRIILLAQSRLMDLGCVTGHSYRAPSSTRFARAEVIVELQ</sequence>
<reference evidence="3 4" key="1">
    <citation type="submission" date="2016-11" db="EMBL/GenBank/DDBJ databases">
        <authorList>
            <person name="Jaros S."/>
            <person name="Januszkiewicz K."/>
            <person name="Wedrychowicz H."/>
        </authorList>
    </citation>
    <scope>NUCLEOTIDE SEQUENCE [LARGE SCALE GENOMIC DNA]</scope>
</reference>
<dbReference type="PANTHER" id="PTHR23420:SF0">
    <property type="entry name" value="ADENOSYLHOMOCYSTEINASE"/>
    <property type="match status" value="1"/>
</dbReference>
<dbReference type="InterPro" id="IPR000043">
    <property type="entry name" value="Adenosylhomocysteinase-like"/>
</dbReference>
<dbReference type="GO" id="GO:0004013">
    <property type="term" value="F:adenosylhomocysteinase activity"/>
    <property type="evidence" value="ECO:0007669"/>
    <property type="project" value="TreeGrafter"/>
</dbReference>
<dbReference type="Pfam" id="PF00670">
    <property type="entry name" value="AdoHcyase_NAD"/>
    <property type="match status" value="1"/>
</dbReference>